<dbReference type="Gene3D" id="3.40.1280.10">
    <property type="match status" value="1"/>
</dbReference>
<reference evidence="4 5" key="1">
    <citation type="submission" date="2020-08" db="EMBL/GenBank/DDBJ databases">
        <title>Genomic Encyclopedia of Type Strains, Phase IV (KMG-IV): sequencing the most valuable type-strain genomes for metagenomic binning, comparative biology and taxonomic classification.</title>
        <authorList>
            <person name="Goeker M."/>
        </authorList>
    </citation>
    <scope>NUCLEOTIDE SEQUENCE [LARGE SCALE GENOMIC DNA]</scope>
    <source>
        <strain evidence="4 5">DSM 22368</strain>
    </source>
</reference>
<evidence type="ECO:0000313" key="5">
    <source>
        <dbReference type="Proteomes" id="UP000528457"/>
    </source>
</evidence>
<dbReference type="InterPro" id="IPR001537">
    <property type="entry name" value="SpoU_MeTrfase"/>
</dbReference>
<dbReference type="GO" id="GO:0032259">
    <property type="term" value="P:methylation"/>
    <property type="evidence" value="ECO:0007669"/>
    <property type="project" value="UniProtKB-KW"/>
</dbReference>
<dbReference type="PANTHER" id="PTHR46429">
    <property type="entry name" value="23S RRNA (GUANOSINE-2'-O-)-METHYLTRANSFERASE RLMB"/>
    <property type="match status" value="1"/>
</dbReference>
<dbReference type="RefSeq" id="WP_243749490.1">
    <property type="nucleotide sequence ID" value="NZ_JAAONY010000002.1"/>
</dbReference>
<dbReference type="GO" id="GO:0005829">
    <property type="term" value="C:cytosol"/>
    <property type="evidence" value="ECO:0007669"/>
    <property type="project" value="TreeGrafter"/>
</dbReference>
<dbReference type="InterPro" id="IPR029026">
    <property type="entry name" value="tRNA_m1G_MTases_N"/>
</dbReference>
<dbReference type="InterPro" id="IPR004441">
    <property type="entry name" value="rRNA_MeTrfase_TrmH"/>
</dbReference>
<keyword evidence="1 4" id="KW-0489">Methyltransferase</keyword>
<dbReference type="CDD" id="cd18095">
    <property type="entry name" value="SpoU-like_rRNA-MTase"/>
    <property type="match status" value="1"/>
</dbReference>
<sequence>MLFDVMNQNDSPEYLERKRFFDSLLTIFGRKPVLEALQDNSVDLHRLHLAKSNRNDGIVEEIIQLANARGAEIVYHDRQGLSRISKNAKQDQGVAADLICQAYGNYKDFLANPPRSNYQLLAVDSITNPQNLGMIIRSVCAGFVDGLIIPEKGCAKLDALVIKASTGTLFRTRILRCKQLHRCLEDFRQNDQHPADVYGLSSHANAQLKDVPSDTANIFVLGNETHGVSDVVSERCNKMLAIPMNNQVESLNVAVTASLIAFRGQI</sequence>
<dbReference type="InterPro" id="IPR029064">
    <property type="entry name" value="Ribosomal_eL30-like_sf"/>
</dbReference>
<dbReference type="InterPro" id="IPR029028">
    <property type="entry name" value="Alpha/beta_knot_MTases"/>
</dbReference>
<evidence type="ECO:0000256" key="2">
    <source>
        <dbReference type="ARBA" id="ARBA00022679"/>
    </source>
</evidence>
<dbReference type="Proteomes" id="UP000528457">
    <property type="component" value="Unassembled WGS sequence"/>
</dbReference>
<dbReference type="SUPFAM" id="SSF75217">
    <property type="entry name" value="alpha/beta knot"/>
    <property type="match status" value="1"/>
</dbReference>
<dbReference type="Pfam" id="PF00588">
    <property type="entry name" value="SpoU_methylase"/>
    <property type="match status" value="1"/>
</dbReference>
<dbReference type="PANTHER" id="PTHR46429:SF1">
    <property type="entry name" value="23S RRNA (GUANOSINE-2'-O-)-METHYLTRANSFERASE RLMB"/>
    <property type="match status" value="1"/>
</dbReference>
<dbReference type="EMBL" id="JACHHT010000002">
    <property type="protein sequence ID" value="MBB6522058.1"/>
    <property type="molecule type" value="Genomic_DNA"/>
</dbReference>
<keyword evidence="5" id="KW-1185">Reference proteome</keyword>
<dbReference type="AlphaFoldDB" id="A0A7X0JTP3"/>
<evidence type="ECO:0000313" key="4">
    <source>
        <dbReference type="EMBL" id="MBB6522058.1"/>
    </source>
</evidence>
<comment type="caution">
    <text evidence="4">The sequence shown here is derived from an EMBL/GenBank/DDBJ whole genome shotgun (WGS) entry which is preliminary data.</text>
</comment>
<dbReference type="EC" id="2.1.1.185" evidence="4"/>
<dbReference type="Gene3D" id="3.30.1330.30">
    <property type="match status" value="1"/>
</dbReference>
<name>A0A7X0JTP3_9GAMM</name>
<dbReference type="GO" id="GO:0003723">
    <property type="term" value="F:RNA binding"/>
    <property type="evidence" value="ECO:0007669"/>
    <property type="project" value="InterPro"/>
</dbReference>
<dbReference type="GO" id="GO:0008173">
    <property type="term" value="F:RNA methyltransferase activity"/>
    <property type="evidence" value="ECO:0007669"/>
    <property type="project" value="InterPro"/>
</dbReference>
<evidence type="ECO:0000256" key="1">
    <source>
        <dbReference type="ARBA" id="ARBA00022603"/>
    </source>
</evidence>
<proteinExistence type="predicted"/>
<evidence type="ECO:0000259" key="3">
    <source>
        <dbReference type="SMART" id="SM00967"/>
    </source>
</evidence>
<dbReference type="SUPFAM" id="SSF55315">
    <property type="entry name" value="L30e-like"/>
    <property type="match status" value="1"/>
</dbReference>
<keyword evidence="2 4" id="KW-0808">Transferase</keyword>
<gene>
    <name evidence="4" type="ORF">HNR48_002343</name>
</gene>
<feature type="domain" description="RNA 2-O ribose methyltransferase substrate binding" evidence="3">
    <location>
        <begin position="26"/>
        <end position="104"/>
    </location>
</feature>
<dbReference type="SMART" id="SM00967">
    <property type="entry name" value="SpoU_sub_bind"/>
    <property type="match status" value="1"/>
</dbReference>
<accession>A0A7X0JTP3</accession>
<dbReference type="Pfam" id="PF08032">
    <property type="entry name" value="SpoU_sub_bind"/>
    <property type="match status" value="1"/>
</dbReference>
<dbReference type="GO" id="GO:0006396">
    <property type="term" value="P:RNA processing"/>
    <property type="evidence" value="ECO:0007669"/>
    <property type="project" value="InterPro"/>
</dbReference>
<organism evidence="4 5">
    <name type="scientific">Pseudoteredinibacter isoporae</name>
    <dbReference type="NCBI Taxonomy" id="570281"/>
    <lineage>
        <taxon>Bacteria</taxon>
        <taxon>Pseudomonadati</taxon>
        <taxon>Pseudomonadota</taxon>
        <taxon>Gammaproteobacteria</taxon>
        <taxon>Cellvibrionales</taxon>
        <taxon>Cellvibrionaceae</taxon>
        <taxon>Pseudoteredinibacter</taxon>
    </lineage>
</organism>
<dbReference type="InterPro" id="IPR013123">
    <property type="entry name" value="SpoU_subst-bd"/>
</dbReference>
<protein>
    <submittedName>
        <fullName evidence="4">23S rRNA (Guanosine2251-2'-O)-methyltransferase</fullName>
        <ecNumber evidence="4">2.1.1.185</ecNumber>
    </submittedName>
</protein>
<dbReference type="InParanoid" id="A0A7X0JTP3"/>